<feature type="transmembrane region" description="Helical" evidence="1">
    <location>
        <begin position="49"/>
        <end position="73"/>
    </location>
</feature>
<dbReference type="STRING" id="1550241.MA03_05590"/>
<feature type="transmembrane region" description="Helical" evidence="1">
    <location>
        <begin position="18"/>
        <end position="37"/>
    </location>
</feature>
<keyword evidence="1" id="KW-0812">Transmembrane</keyword>
<protein>
    <submittedName>
        <fullName evidence="2">Uncharacterized protein</fullName>
    </submittedName>
</protein>
<gene>
    <name evidence="2" type="ORF">MA03_05590</name>
</gene>
<dbReference type="RefSeq" id="WP_052884326.1">
    <property type="nucleotide sequence ID" value="NZ_JBNATD010000024.1"/>
</dbReference>
<name>A0A0F7FI39_9CREN</name>
<dbReference type="EMBL" id="CP009961">
    <property type="protein sequence ID" value="AKG38842.1"/>
    <property type="molecule type" value="Genomic_DNA"/>
</dbReference>
<evidence type="ECO:0000256" key="1">
    <source>
        <dbReference type="SAM" id="Phobius"/>
    </source>
</evidence>
<evidence type="ECO:0000313" key="2">
    <source>
        <dbReference type="EMBL" id="AKG38842.1"/>
    </source>
</evidence>
<dbReference type="PATRIC" id="fig|1550241.5.peg.1171"/>
<dbReference type="HOGENOM" id="CLU_2091426_0_0_2"/>
<keyword evidence="1" id="KW-1133">Transmembrane helix</keyword>
<dbReference type="Proteomes" id="UP000067434">
    <property type="component" value="Chromosome"/>
</dbReference>
<proteinExistence type="predicted"/>
<feature type="transmembrane region" description="Helical" evidence="1">
    <location>
        <begin position="94"/>
        <end position="113"/>
    </location>
</feature>
<accession>A0A0F7FI39</accession>
<evidence type="ECO:0000313" key="3">
    <source>
        <dbReference type="Proteomes" id="UP000067434"/>
    </source>
</evidence>
<sequence length="116" mass="12893">MKTSWSDYMGEKVKPSTLLIIVTLIPLFLNVAIFIITDGFNVNPTTPPFLYMFGTLAMAVIAVLASIIGFTMARDEEPEWGSKIPFKVIEAMNVFSILLSIVFALLVVLIYFLKGI</sequence>
<keyword evidence="1" id="KW-0472">Membrane</keyword>
<organism evidence="2 3">
    <name type="scientific">Infirmifilum uzonense</name>
    <dbReference type="NCBI Taxonomy" id="1550241"/>
    <lineage>
        <taxon>Archaea</taxon>
        <taxon>Thermoproteota</taxon>
        <taxon>Thermoprotei</taxon>
        <taxon>Thermofilales</taxon>
        <taxon>Thermofilaceae</taxon>
        <taxon>Infirmifilum</taxon>
    </lineage>
</organism>
<dbReference type="OrthoDB" id="31049at2157"/>
<keyword evidence="3" id="KW-1185">Reference proteome</keyword>
<dbReference type="KEGG" id="thf:MA03_05590"/>
<dbReference type="AlphaFoldDB" id="A0A0F7FI39"/>
<reference evidence="2 3" key="1">
    <citation type="journal article" date="2015" name="Stand. Genomic Sci.">
        <title>Complete genome sequence of and proposal of Thermofilum uzonense sp. nov. a novel hyperthermophilic crenarchaeon and emended description of the genus Thermofilum.</title>
        <authorList>
            <person name="Toshchakov S.V."/>
            <person name="Korzhenkov A.A."/>
            <person name="Samarov N.I."/>
            <person name="Mazunin I.O."/>
            <person name="Mozhey O.I."/>
            <person name="Shmyr I.S."/>
            <person name="Derbikova K.S."/>
            <person name="Taranov E.A."/>
            <person name="Dominova I.N."/>
            <person name="Bonch-Osmolovskaya E.A."/>
            <person name="Patrushev M.V."/>
            <person name="Podosokorskaya O.A."/>
            <person name="Kublanov I.V."/>
        </authorList>
    </citation>
    <scope>NUCLEOTIDE SEQUENCE [LARGE SCALE GENOMIC DNA]</scope>
    <source>
        <strain evidence="2 3">1807-2</strain>
    </source>
</reference>